<name>A0A8E2JGZ8_9PEZI</name>
<feature type="compositionally biased region" description="Basic and acidic residues" evidence="2">
    <location>
        <begin position="474"/>
        <end position="484"/>
    </location>
</feature>
<proteinExistence type="predicted"/>
<feature type="compositionally biased region" description="Polar residues" evidence="2">
    <location>
        <begin position="517"/>
        <end position="530"/>
    </location>
</feature>
<dbReference type="PROSITE" id="PS50048">
    <property type="entry name" value="ZN2_CY6_FUNGAL_2"/>
    <property type="match status" value="1"/>
</dbReference>
<feature type="domain" description="Zn(2)-C6 fungal-type" evidence="3">
    <location>
        <begin position="392"/>
        <end position="422"/>
    </location>
</feature>
<dbReference type="GO" id="GO:0008270">
    <property type="term" value="F:zinc ion binding"/>
    <property type="evidence" value="ECO:0007669"/>
    <property type="project" value="InterPro"/>
</dbReference>
<gene>
    <name evidence="4" type="ORF">K432DRAFT_324769</name>
</gene>
<dbReference type="CDD" id="cd00067">
    <property type="entry name" value="GAL4"/>
    <property type="match status" value="1"/>
</dbReference>
<sequence length="607" mass="68402">MEGHTPPTFTPQRETPDGVWTHGPVQLARGRQAKDPHAQTTTFNVSSLDEFEASIRQYLSQPCEQPEHAECQVRFWIGASFMVLLSPSLPSQQPSQQSSQQSSQQPPTPQLQAPQGYQSATRIDDHYAAASNASGHMQHAHKIANSAMTLALPTLPGQKTSMSILEALSPTNDPKEKMKKQRAIAKTCVDSIQKVDGYRYSFHNCWNSREDDSFRFSYYCNDSLLNKDRAANGKGAKYGKRATKPVYDCRGVLSVKFSAVKQTLDVFYKHIPIHKTYEERAPPPRKDSKRRRFMEVHNPEAYVELARIIHKTRKEKPPPDSDAPPKPKRQRQKDKEAQKQTASNSIESDLRAQSLRSLLELIQTDTVPDVIPEEPQNEEQYPQQSRRRPRVSCDTCKVKKTKCDGLRPTCKTCSEKSRQCIYSEHGPEEIRQVIPDTSQPAPRRESVHVPREENVVMTELEKLRAELAEAKSRIGQLEAEKTRSGSETNTPTRATQNEQTAQSQPSQQQMPLQQYQTPHGYSPTHTSYTPVNRSVHAQSAPHPTHTPANHQLHTPASAIAAGTDSNDPYGRDLRWAPFYPFQGAMPRPPQPQQQDPWNGGQASGAYR</sequence>
<feature type="region of interest" description="Disordered" evidence="2">
    <location>
        <begin position="366"/>
        <end position="389"/>
    </location>
</feature>
<accession>A0A8E2JGZ8</accession>
<dbReference type="Gene3D" id="4.10.240.10">
    <property type="entry name" value="Zn(2)-C6 fungal-type DNA-binding domain"/>
    <property type="match status" value="1"/>
</dbReference>
<dbReference type="InterPro" id="IPR001138">
    <property type="entry name" value="Zn2Cys6_DnaBD"/>
</dbReference>
<dbReference type="SMART" id="SM00066">
    <property type="entry name" value="GAL4"/>
    <property type="match status" value="1"/>
</dbReference>
<feature type="region of interest" description="Disordered" evidence="2">
    <location>
        <begin position="580"/>
        <end position="607"/>
    </location>
</feature>
<evidence type="ECO:0000259" key="3">
    <source>
        <dbReference type="PROSITE" id="PS50048"/>
    </source>
</evidence>
<organism evidence="4 5">
    <name type="scientific">Lepidopterella palustris CBS 459.81</name>
    <dbReference type="NCBI Taxonomy" id="1314670"/>
    <lineage>
        <taxon>Eukaryota</taxon>
        <taxon>Fungi</taxon>
        <taxon>Dikarya</taxon>
        <taxon>Ascomycota</taxon>
        <taxon>Pezizomycotina</taxon>
        <taxon>Dothideomycetes</taxon>
        <taxon>Pleosporomycetidae</taxon>
        <taxon>Mytilinidiales</taxon>
        <taxon>Argynnaceae</taxon>
        <taxon>Lepidopterella</taxon>
    </lineage>
</organism>
<evidence type="ECO:0000256" key="2">
    <source>
        <dbReference type="SAM" id="MobiDB-lite"/>
    </source>
</evidence>
<evidence type="ECO:0000313" key="5">
    <source>
        <dbReference type="Proteomes" id="UP000250266"/>
    </source>
</evidence>
<feature type="compositionally biased region" description="Low complexity" evidence="2">
    <location>
        <begin position="496"/>
        <end position="516"/>
    </location>
</feature>
<feature type="compositionally biased region" description="Polar residues" evidence="2">
    <location>
        <begin position="485"/>
        <end position="495"/>
    </location>
</feature>
<dbReference type="SUPFAM" id="SSF57701">
    <property type="entry name" value="Zn2/Cys6 DNA-binding domain"/>
    <property type="match status" value="1"/>
</dbReference>
<feature type="region of interest" description="Disordered" evidence="2">
    <location>
        <begin position="88"/>
        <end position="118"/>
    </location>
</feature>
<dbReference type="Proteomes" id="UP000250266">
    <property type="component" value="Unassembled WGS sequence"/>
</dbReference>
<evidence type="ECO:0000313" key="4">
    <source>
        <dbReference type="EMBL" id="OCK82143.1"/>
    </source>
</evidence>
<evidence type="ECO:0000256" key="1">
    <source>
        <dbReference type="ARBA" id="ARBA00023242"/>
    </source>
</evidence>
<feature type="region of interest" description="Disordered" evidence="2">
    <location>
        <begin position="474"/>
        <end position="530"/>
    </location>
</feature>
<protein>
    <recommendedName>
        <fullName evidence="3">Zn(2)-C6 fungal-type domain-containing protein</fullName>
    </recommendedName>
</protein>
<dbReference type="Pfam" id="PF00172">
    <property type="entry name" value="Zn_clus"/>
    <property type="match status" value="1"/>
</dbReference>
<dbReference type="GO" id="GO:0000981">
    <property type="term" value="F:DNA-binding transcription factor activity, RNA polymerase II-specific"/>
    <property type="evidence" value="ECO:0007669"/>
    <property type="project" value="InterPro"/>
</dbReference>
<dbReference type="AlphaFoldDB" id="A0A8E2JGZ8"/>
<feature type="compositionally biased region" description="Basic and acidic residues" evidence="2">
    <location>
        <begin position="315"/>
        <end position="325"/>
    </location>
</feature>
<dbReference type="InterPro" id="IPR036864">
    <property type="entry name" value="Zn2-C6_fun-type_DNA-bd_sf"/>
</dbReference>
<dbReference type="EMBL" id="KV744897">
    <property type="protein sequence ID" value="OCK82143.1"/>
    <property type="molecule type" value="Genomic_DNA"/>
</dbReference>
<feature type="region of interest" description="Disordered" evidence="2">
    <location>
        <begin position="312"/>
        <end position="349"/>
    </location>
</feature>
<dbReference type="OrthoDB" id="3251668at2759"/>
<reference evidence="4 5" key="1">
    <citation type="journal article" date="2016" name="Nat. Commun.">
        <title>Ectomycorrhizal ecology is imprinted in the genome of the dominant symbiotic fungus Cenococcum geophilum.</title>
        <authorList>
            <consortium name="DOE Joint Genome Institute"/>
            <person name="Peter M."/>
            <person name="Kohler A."/>
            <person name="Ohm R.A."/>
            <person name="Kuo A."/>
            <person name="Krutzmann J."/>
            <person name="Morin E."/>
            <person name="Arend M."/>
            <person name="Barry K.W."/>
            <person name="Binder M."/>
            <person name="Choi C."/>
            <person name="Clum A."/>
            <person name="Copeland A."/>
            <person name="Grisel N."/>
            <person name="Haridas S."/>
            <person name="Kipfer T."/>
            <person name="LaButti K."/>
            <person name="Lindquist E."/>
            <person name="Lipzen A."/>
            <person name="Maire R."/>
            <person name="Meier B."/>
            <person name="Mihaltcheva S."/>
            <person name="Molinier V."/>
            <person name="Murat C."/>
            <person name="Poggeler S."/>
            <person name="Quandt C.A."/>
            <person name="Sperisen C."/>
            <person name="Tritt A."/>
            <person name="Tisserant E."/>
            <person name="Crous P.W."/>
            <person name="Henrissat B."/>
            <person name="Nehls U."/>
            <person name="Egli S."/>
            <person name="Spatafora J.W."/>
            <person name="Grigoriev I.V."/>
            <person name="Martin F.M."/>
        </authorList>
    </citation>
    <scope>NUCLEOTIDE SEQUENCE [LARGE SCALE GENOMIC DNA]</scope>
    <source>
        <strain evidence="4 5">CBS 459.81</strain>
    </source>
</reference>
<feature type="compositionally biased region" description="Low complexity" evidence="2">
    <location>
        <begin position="88"/>
        <end position="115"/>
    </location>
</feature>
<dbReference type="PROSITE" id="PS00463">
    <property type="entry name" value="ZN2_CY6_FUNGAL_1"/>
    <property type="match status" value="1"/>
</dbReference>
<keyword evidence="1" id="KW-0539">Nucleus</keyword>
<keyword evidence="5" id="KW-1185">Reference proteome</keyword>